<evidence type="ECO:0000313" key="2">
    <source>
        <dbReference type="Proteomes" id="UP000619479"/>
    </source>
</evidence>
<dbReference type="Proteomes" id="UP000619479">
    <property type="component" value="Unassembled WGS sequence"/>
</dbReference>
<name>A0A919M9L8_9ACTN</name>
<comment type="caution">
    <text evidence="1">The sequence shown here is derived from an EMBL/GenBank/DDBJ whole genome shotgun (WGS) entry which is preliminary data.</text>
</comment>
<protein>
    <submittedName>
        <fullName evidence="1">Uncharacterized protein</fullName>
    </submittedName>
</protein>
<reference evidence="1" key="1">
    <citation type="submission" date="2021-01" db="EMBL/GenBank/DDBJ databases">
        <title>Whole genome shotgun sequence of Actinoplanes cyaneus NBRC 14990.</title>
        <authorList>
            <person name="Komaki H."/>
            <person name="Tamura T."/>
        </authorList>
    </citation>
    <scope>NUCLEOTIDE SEQUENCE</scope>
    <source>
        <strain evidence="1">NBRC 14990</strain>
    </source>
</reference>
<gene>
    <name evidence="1" type="ORF">Acy02nite_74740</name>
</gene>
<evidence type="ECO:0000313" key="1">
    <source>
        <dbReference type="EMBL" id="GID69593.1"/>
    </source>
</evidence>
<dbReference type="AlphaFoldDB" id="A0A919M9L8"/>
<dbReference type="EMBL" id="BOMH01000063">
    <property type="protein sequence ID" value="GID69593.1"/>
    <property type="molecule type" value="Genomic_DNA"/>
</dbReference>
<keyword evidence="2" id="KW-1185">Reference proteome</keyword>
<accession>A0A919M9L8</accession>
<organism evidence="1 2">
    <name type="scientific">Actinoplanes cyaneus</name>
    <dbReference type="NCBI Taxonomy" id="52696"/>
    <lineage>
        <taxon>Bacteria</taxon>
        <taxon>Bacillati</taxon>
        <taxon>Actinomycetota</taxon>
        <taxon>Actinomycetes</taxon>
        <taxon>Micromonosporales</taxon>
        <taxon>Micromonosporaceae</taxon>
        <taxon>Actinoplanes</taxon>
    </lineage>
</organism>
<sequence length="76" mass="8273">MIAACWPASDVFIAWRVVSWVRLRYIRVDQLVAIFGAAARAGAAGRPIAVPAVASAMIAAAADFFRVRCRVVTRRL</sequence>
<proteinExistence type="predicted"/>